<protein>
    <recommendedName>
        <fullName evidence="2">Acyltransferase 3 domain-containing protein</fullName>
    </recommendedName>
</protein>
<dbReference type="EMBL" id="CVRS01000117">
    <property type="protein sequence ID" value="CRL43182.1"/>
    <property type="molecule type" value="Genomic_DNA"/>
</dbReference>
<dbReference type="AlphaFoldDB" id="A0A0M6WZL9"/>
<feature type="transmembrane region" description="Helical" evidence="1">
    <location>
        <begin position="46"/>
        <end position="67"/>
    </location>
</feature>
<dbReference type="Proteomes" id="UP000049828">
    <property type="component" value="Unassembled WGS sequence"/>
</dbReference>
<feature type="domain" description="Acyltransferase 3" evidence="2">
    <location>
        <begin position="4"/>
        <end position="334"/>
    </location>
</feature>
<dbReference type="InterPro" id="IPR050623">
    <property type="entry name" value="Glucan_succinyl_AcylTrfase"/>
</dbReference>
<sequence length="356" mass="41055">MRKLYIDNIRWITVVLVVLYHVIYMFNGIETFGVIGPFSDVQYQDAFQYIVYPWFMLLLFVISGMSARYELEHRSEKEFIKKRTGKLLVPSTLGLLVFWWILGYYNLLIGGGLEQMAAVPKQVIFIIMAVSGIGPLWYIQMLWIFSVLLVWIRRVEKDRWWKLGEKADIPFLVLFAIVIWGAAQILNTPVVVVYRFGIYGAGFFVGYFVLSHDEVMDRLEKCWLPLAVCAVILAAAFTVLYWGRPYAEHSVLDTSLCSLFAWIAVIAALAFMKKWGDISNTLTRWMAAKSWGLYLFHYLFIAMTAYYLTMYTKFPAVLLYFFVAAAGFAGAYLANEIIRRIPVLRWIVCGIGGKKK</sequence>
<feature type="transmembrane region" description="Helical" evidence="1">
    <location>
        <begin position="249"/>
        <end position="271"/>
    </location>
</feature>
<dbReference type="PANTHER" id="PTHR36927">
    <property type="entry name" value="BLR4337 PROTEIN"/>
    <property type="match status" value="1"/>
</dbReference>
<dbReference type="InterPro" id="IPR002656">
    <property type="entry name" value="Acyl_transf_3_dom"/>
</dbReference>
<dbReference type="Pfam" id="PF01757">
    <property type="entry name" value="Acyl_transf_3"/>
    <property type="match status" value="1"/>
</dbReference>
<dbReference type="PANTHER" id="PTHR36927:SF3">
    <property type="entry name" value="GLUCANS BIOSYNTHESIS PROTEIN C"/>
    <property type="match status" value="1"/>
</dbReference>
<feature type="transmembrane region" description="Helical" evidence="1">
    <location>
        <begin position="9"/>
        <end position="26"/>
    </location>
</feature>
<dbReference type="OrthoDB" id="355417at2"/>
<feature type="transmembrane region" description="Helical" evidence="1">
    <location>
        <begin position="222"/>
        <end position="243"/>
    </location>
</feature>
<evidence type="ECO:0000313" key="4">
    <source>
        <dbReference type="Proteomes" id="UP000049828"/>
    </source>
</evidence>
<feature type="transmembrane region" description="Helical" evidence="1">
    <location>
        <begin position="169"/>
        <end position="186"/>
    </location>
</feature>
<feature type="transmembrane region" description="Helical" evidence="1">
    <location>
        <begin position="192"/>
        <end position="210"/>
    </location>
</feature>
<evidence type="ECO:0000313" key="3">
    <source>
        <dbReference type="EMBL" id="CRL43182.1"/>
    </source>
</evidence>
<name>A0A0M6WZL9_9FIRM</name>
<keyword evidence="1" id="KW-1133">Transmembrane helix</keyword>
<accession>A0A0M6WZL9</accession>
<gene>
    <name evidence="3" type="ORF">RIL183_08631</name>
</gene>
<keyword evidence="1" id="KW-0472">Membrane</keyword>
<dbReference type="GO" id="GO:0016747">
    <property type="term" value="F:acyltransferase activity, transferring groups other than amino-acyl groups"/>
    <property type="evidence" value="ECO:0007669"/>
    <property type="project" value="InterPro"/>
</dbReference>
<organism evidence="3 4">
    <name type="scientific">Roseburia inulinivorans</name>
    <dbReference type="NCBI Taxonomy" id="360807"/>
    <lineage>
        <taxon>Bacteria</taxon>
        <taxon>Bacillati</taxon>
        <taxon>Bacillota</taxon>
        <taxon>Clostridia</taxon>
        <taxon>Lachnospirales</taxon>
        <taxon>Lachnospiraceae</taxon>
        <taxon>Roseburia</taxon>
    </lineage>
</organism>
<feature type="transmembrane region" description="Helical" evidence="1">
    <location>
        <begin position="314"/>
        <end position="335"/>
    </location>
</feature>
<feature type="transmembrane region" description="Helical" evidence="1">
    <location>
        <begin position="87"/>
        <end position="105"/>
    </location>
</feature>
<reference evidence="4" key="1">
    <citation type="submission" date="2015-05" db="EMBL/GenBank/DDBJ databases">
        <authorList>
            <consortium name="Pathogen Informatics"/>
        </authorList>
    </citation>
    <scope>NUCLEOTIDE SEQUENCE [LARGE SCALE GENOMIC DNA]</scope>
    <source>
        <strain evidence="4">L1-83</strain>
    </source>
</reference>
<keyword evidence="1" id="KW-0812">Transmembrane</keyword>
<evidence type="ECO:0000259" key="2">
    <source>
        <dbReference type="Pfam" id="PF01757"/>
    </source>
</evidence>
<dbReference type="RefSeq" id="WP_055040500.1">
    <property type="nucleotide sequence ID" value="NZ_CVRS01000117.1"/>
</dbReference>
<feature type="transmembrane region" description="Helical" evidence="1">
    <location>
        <begin position="291"/>
        <end position="308"/>
    </location>
</feature>
<feature type="transmembrane region" description="Helical" evidence="1">
    <location>
        <begin position="125"/>
        <end position="149"/>
    </location>
</feature>
<evidence type="ECO:0000256" key="1">
    <source>
        <dbReference type="SAM" id="Phobius"/>
    </source>
</evidence>
<dbReference type="STRING" id="360807.ERS852392_02953"/>
<keyword evidence="4" id="KW-1185">Reference proteome</keyword>
<proteinExistence type="predicted"/>